<dbReference type="AlphaFoldDB" id="A0AA39PQT1"/>
<reference evidence="1" key="1">
    <citation type="submission" date="2023-06" db="EMBL/GenBank/DDBJ databases">
        <authorList>
            <consortium name="Lawrence Berkeley National Laboratory"/>
            <person name="Ahrendt S."/>
            <person name="Sahu N."/>
            <person name="Indic B."/>
            <person name="Wong-Bajracharya J."/>
            <person name="Merenyi Z."/>
            <person name="Ke H.-M."/>
            <person name="Monk M."/>
            <person name="Kocsube S."/>
            <person name="Drula E."/>
            <person name="Lipzen A."/>
            <person name="Balint B."/>
            <person name="Henrissat B."/>
            <person name="Andreopoulos B."/>
            <person name="Martin F.M."/>
            <person name="Harder C.B."/>
            <person name="Rigling D."/>
            <person name="Ford K.L."/>
            <person name="Foster G.D."/>
            <person name="Pangilinan J."/>
            <person name="Papanicolaou A."/>
            <person name="Barry K."/>
            <person name="LaButti K."/>
            <person name="Viragh M."/>
            <person name="Koriabine M."/>
            <person name="Yan M."/>
            <person name="Riley R."/>
            <person name="Champramary S."/>
            <person name="Plett K.L."/>
            <person name="Tsai I.J."/>
            <person name="Slot J."/>
            <person name="Sipos G."/>
            <person name="Plett J."/>
            <person name="Nagy L.G."/>
            <person name="Grigoriev I.V."/>
        </authorList>
    </citation>
    <scope>NUCLEOTIDE SEQUENCE</scope>
    <source>
        <strain evidence="1">HWK02</strain>
    </source>
</reference>
<accession>A0AA39PQT1</accession>
<keyword evidence="2" id="KW-1185">Reference proteome</keyword>
<organism evidence="1 2">
    <name type="scientific">Armillaria luteobubalina</name>
    <dbReference type="NCBI Taxonomy" id="153913"/>
    <lineage>
        <taxon>Eukaryota</taxon>
        <taxon>Fungi</taxon>
        <taxon>Dikarya</taxon>
        <taxon>Basidiomycota</taxon>
        <taxon>Agaricomycotina</taxon>
        <taxon>Agaricomycetes</taxon>
        <taxon>Agaricomycetidae</taxon>
        <taxon>Agaricales</taxon>
        <taxon>Marasmiineae</taxon>
        <taxon>Physalacriaceae</taxon>
        <taxon>Armillaria</taxon>
    </lineage>
</organism>
<gene>
    <name evidence="1" type="ORF">EDD18DRAFT_1466404</name>
</gene>
<protein>
    <submittedName>
        <fullName evidence="1">Uncharacterized protein</fullName>
    </submittedName>
</protein>
<dbReference type="Proteomes" id="UP001175228">
    <property type="component" value="Unassembled WGS sequence"/>
</dbReference>
<evidence type="ECO:0000313" key="2">
    <source>
        <dbReference type="Proteomes" id="UP001175228"/>
    </source>
</evidence>
<comment type="caution">
    <text evidence="1">The sequence shown here is derived from an EMBL/GenBank/DDBJ whole genome shotgun (WGS) entry which is preliminary data.</text>
</comment>
<proteinExistence type="predicted"/>
<sequence length="393" mass="45396">MVSALSTAHPRHQELVECITSHFRSDLETIRILSLITRTFGTLTRDYIFDCIGLIVLPYPTEEPTATASNFLGLLRAYPSRACLVKAITCTPESLSCRDAALVFASLTSLQEFHIFQEDDDLEDPYRYIGSHQLCALSALPIKRLRLNQLRFDRFHHLHDLLCALPFVDDLLLEFCVIQNPQTMDFDVVENGDYLKKSGSLKKLTVAFRKDGWIFMDYLMRYQRQALRGLNELCFTAPHKPRDYMRISDLLCLCQDSVRSLCIRHIEFGFMSIYPMVLPIGHIETLRLDIDYSWGLDFKTVQWWVDTFEQITEPGPLRFLYINVTGRCSKENEGVWDQVDVSLSRDVFVHLHTVKLFVDVSGMREVLQRRLARLQSRGVLEVVEGIEILGMLF</sequence>
<dbReference type="EMBL" id="JAUEPU010000041">
    <property type="protein sequence ID" value="KAK0488106.1"/>
    <property type="molecule type" value="Genomic_DNA"/>
</dbReference>
<evidence type="ECO:0000313" key="1">
    <source>
        <dbReference type="EMBL" id="KAK0488106.1"/>
    </source>
</evidence>
<name>A0AA39PQT1_9AGAR</name>